<feature type="chain" id="PRO_5037963217" evidence="1">
    <location>
        <begin position="21"/>
        <end position="298"/>
    </location>
</feature>
<comment type="caution">
    <text evidence="2">The sequence shown here is derived from an EMBL/GenBank/DDBJ whole genome shotgun (WGS) entry which is preliminary data.</text>
</comment>
<protein>
    <submittedName>
        <fullName evidence="2">DUF4835 domain-containing protein</fullName>
    </submittedName>
</protein>
<reference evidence="2" key="1">
    <citation type="journal article" date="2014" name="Int. J. Syst. Evol. Microbiol.">
        <title>Complete genome sequence of Corynebacterium casei LMG S-19264T (=DSM 44701T), isolated from a smear-ripened cheese.</title>
        <authorList>
            <consortium name="US DOE Joint Genome Institute (JGI-PGF)"/>
            <person name="Walter F."/>
            <person name="Albersmeier A."/>
            <person name="Kalinowski J."/>
            <person name="Ruckert C."/>
        </authorList>
    </citation>
    <scope>NUCLEOTIDE SEQUENCE</scope>
    <source>
        <strain evidence="2">CCM 8711</strain>
    </source>
</reference>
<dbReference type="Pfam" id="PF16119">
    <property type="entry name" value="DUF4835"/>
    <property type="match status" value="1"/>
</dbReference>
<evidence type="ECO:0000313" key="2">
    <source>
        <dbReference type="EMBL" id="GGI50146.1"/>
    </source>
</evidence>
<dbReference type="InterPro" id="IPR032274">
    <property type="entry name" value="DUF4835"/>
</dbReference>
<accession>A0A917J7Y7</accession>
<keyword evidence="1" id="KW-0732">Signal</keyword>
<dbReference type="AlphaFoldDB" id="A0A917J7Y7"/>
<name>A0A917J7Y7_9SPHI</name>
<gene>
    <name evidence="2" type="ORF">GCM10011425_13580</name>
</gene>
<keyword evidence="3" id="KW-1185">Reference proteome</keyword>
<dbReference type="EMBL" id="BMDO01000002">
    <property type="protein sequence ID" value="GGI50146.1"/>
    <property type="molecule type" value="Genomic_DNA"/>
</dbReference>
<reference evidence="2" key="2">
    <citation type="submission" date="2020-09" db="EMBL/GenBank/DDBJ databases">
        <authorList>
            <person name="Sun Q."/>
            <person name="Sedlacek I."/>
        </authorList>
    </citation>
    <scope>NUCLEOTIDE SEQUENCE</scope>
    <source>
        <strain evidence="2">CCM 8711</strain>
    </source>
</reference>
<proteinExistence type="predicted"/>
<feature type="signal peptide" evidence="1">
    <location>
        <begin position="1"/>
        <end position="20"/>
    </location>
</feature>
<evidence type="ECO:0000313" key="3">
    <source>
        <dbReference type="Proteomes" id="UP000662074"/>
    </source>
</evidence>
<evidence type="ECO:0000256" key="1">
    <source>
        <dbReference type="SAM" id="SignalP"/>
    </source>
</evidence>
<dbReference type="RefSeq" id="WP_188415049.1">
    <property type="nucleotide sequence ID" value="NZ_BMDO01000002.1"/>
</dbReference>
<sequence length="298" mass="33932">MKYPGLYILLLCVLSFTAEAQDLNARVQVLSPKIATTNKRIFASLQTAMREFLNGRKWSADNIQPSEKIDCNFILTVTSWDNGTSFSGELQVQSTRPVYNAAYNTPLFSINDRDFDFTYTEGETIDFNNQNFQSNLSSVMAFYAYMILAFDYDSFSRYGGTPYYANAQTVVINAQSSSYRGWKAFDNNTNRYWLSENTMNKTYIPLREFLYTYHRLGLDLMVENAANARKAIFDALPVLTQLDRVRVGATLPTLFFLAKRSELVSIFSKADPQQRLAAMNILSQADPANGNLYQTLQK</sequence>
<dbReference type="Proteomes" id="UP000662074">
    <property type="component" value="Unassembled WGS sequence"/>
</dbReference>
<organism evidence="2 3">
    <name type="scientific">Mucilaginibacter galii</name>
    <dbReference type="NCBI Taxonomy" id="2005073"/>
    <lineage>
        <taxon>Bacteria</taxon>
        <taxon>Pseudomonadati</taxon>
        <taxon>Bacteroidota</taxon>
        <taxon>Sphingobacteriia</taxon>
        <taxon>Sphingobacteriales</taxon>
        <taxon>Sphingobacteriaceae</taxon>
        <taxon>Mucilaginibacter</taxon>
    </lineage>
</organism>